<dbReference type="Pfam" id="PF01210">
    <property type="entry name" value="NAD_Gly3P_dh_N"/>
    <property type="match status" value="1"/>
</dbReference>
<dbReference type="Gene3D" id="1.10.1040.10">
    <property type="entry name" value="N-(1-d-carboxylethyl)-l-norvaline Dehydrogenase, domain 2"/>
    <property type="match status" value="1"/>
</dbReference>
<feature type="binding site" evidence="7">
    <location>
        <position position="59"/>
    </location>
    <ligand>
        <name>NADPH</name>
        <dbReference type="ChEBI" id="CHEBI:57783"/>
    </ligand>
</feature>
<evidence type="ECO:0000313" key="16">
    <source>
        <dbReference type="Proteomes" id="UP000001296"/>
    </source>
</evidence>
<feature type="active site" description="Proton acceptor" evidence="7 8">
    <location>
        <position position="208"/>
    </location>
</feature>
<evidence type="ECO:0000256" key="11">
    <source>
        <dbReference type="RuleBase" id="RU000437"/>
    </source>
</evidence>
<keyword evidence="6 7" id="KW-1208">Phospholipid metabolism</keyword>
<gene>
    <name evidence="7" type="primary">gpsA</name>
    <name evidence="15" type="ordered locus">STHERM_c21120</name>
</gene>
<keyword evidence="7" id="KW-0963">Cytoplasm</keyword>
<feature type="binding site" evidence="9">
    <location>
        <begin position="279"/>
        <end position="280"/>
    </location>
    <ligand>
        <name>substrate</name>
    </ligand>
</feature>
<comment type="subcellular location">
    <subcellularLocation>
        <location evidence="7">Cytoplasm</location>
    </subcellularLocation>
</comment>
<evidence type="ECO:0000256" key="1">
    <source>
        <dbReference type="ARBA" id="ARBA00011009"/>
    </source>
</evidence>
<dbReference type="eggNOG" id="COG0240">
    <property type="taxonomic scope" value="Bacteria"/>
</dbReference>
<dbReference type="PaxDb" id="665571-STHERM_c21120"/>
<dbReference type="GO" id="GO:0051287">
    <property type="term" value="F:NAD binding"/>
    <property type="evidence" value="ECO:0007669"/>
    <property type="project" value="InterPro"/>
</dbReference>
<dbReference type="InterPro" id="IPR006109">
    <property type="entry name" value="G3P_DH_NAD-dep_C"/>
</dbReference>
<dbReference type="PIRSF" id="PIRSF000114">
    <property type="entry name" value="Glycerol-3-P_dh"/>
    <property type="match status" value="1"/>
</dbReference>
<dbReference type="InterPro" id="IPR008927">
    <property type="entry name" value="6-PGluconate_DH-like_C_sf"/>
</dbReference>
<evidence type="ECO:0000256" key="12">
    <source>
        <dbReference type="RuleBase" id="RU000439"/>
    </source>
</evidence>
<feature type="binding site" evidence="7">
    <location>
        <position position="22"/>
    </location>
    <ligand>
        <name>NADPH</name>
        <dbReference type="ChEBI" id="CHEBI:57783"/>
    </ligand>
</feature>
<dbReference type="PANTHER" id="PTHR11728">
    <property type="entry name" value="GLYCEROL-3-PHOSPHATE DEHYDROGENASE"/>
    <property type="match status" value="1"/>
</dbReference>
<keyword evidence="2 7" id="KW-0444">Lipid biosynthesis</keyword>
<evidence type="ECO:0000256" key="10">
    <source>
        <dbReference type="PIRSR" id="PIRSR000114-3"/>
    </source>
</evidence>
<evidence type="ECO:0000256" key="5">
    <source>
        <dbReference type="ARBA" id="ARBA00023209"/>
    </source>
</evidence>
<accession>E0RR66</accession>
<feature type="binding site" evidence="7">
    <location>
        <position position="208"/>
    </location>
    <ligand>
        <name>sn-glycerol 3-phosphate</name>
        <dbReference type="ChEBI" id="CHEBI:57597"/>
    </ligand>
</feature>
<dbReference type="HOGENOM" id="CLU_033449_0_0_12"/>
<dbReference type="EC" id="1.1.1.94" evidence="7"/>
<dbReference type="PANTHER" id="PTHR11728:SF1">
    <property type="entry name" value="GLYCEROL-3-PHOSPHATE DEHYDROGENASE [NAD(+)] 2, CHLOROPLASTIC"/>
    <property type="match status" value="1"/>
</dbReference>
<name>E0RR66_WINT6</name>
<dbReference type="NCBIfam" id="NF000942">
    <property type="entry name" value="PRK00094.1-4"/>
    <property type="match status" value="1"/>
</dbReference>
<feature type="binding site" evidence="7">
    <location>
        <position position="157"/>
    </location>
    <ligand>
        <name>NADPH</name>
        <dbReference type="ChEBI" id="CHEBI:57783"/>
    </ligand>
</feature>
<feature type="binding site" evidence="7">
    <location>
        <position position="314"/>
    </location>
    <ligand>
        <name>NADPH</name>
        <dbReference type="ChEBI" id="CHEBI:57783"/>
    </ligand>
</feature>
<dbReference type="SUPFAM" id="SSF51735">
    <property type="entry name" value="NAD(P)-binding Rossmann-fold domains"/>
    <property type="match status" value="1"/>
</dbReference>
<keyword evidence="4 7" id="KW-0443">Lipid metabolism</keyword>
<dbReference type="InterPro" id="IPR006168">
    <property type="entry name" value="G3P_DH_NAD-dep"/>
</dbReference>
<reference evidence="15 16" key="2">
    <citation type="journal article" date="2010" name="J. Bacteriol.">
        <title>Genome sequence of the polysaccharide-degrading, thermophilic anaerobe Spirochaeta thermophila DSM 6192.</title>
        <authorList>
            <person name="Angelov A."/>
            <person name="Liebl S."/>
            <person name="Ballschmiter M."/>
            <person name="Bomeke M."/>
            <person name="Lehmann R."/>
            <person name="Liesegang H."/>
            <person name="Daniel R."/>
            <person name="Liebl W."/>
        </authorList>
    </citation>
    <scope>NUCLEOTIDE SEQUENCE [LARGE SCALE GENOMIC DNA]</scope>
    <source>
        <strain evidence="16">ATCC 49972 / DSM 6192 / RI 19.B1</strain>
    </source>
</reference>
<evidence type="ECO:0000256" key="4">
    <source>
        <dbReference type="ARBA" id="ARBA00023098"/>
    </source>
</evidence>
<comment type="pathway">
    <text evidence="7">Membrane lipid metabolism; glycerophospholipid metabolism.</text>
</comment>
<keyword evidence="5 7" id="KW-0594">Phospholipid biosynthesis</keyword>
<dbReference type="GO" id="GO:0141153">
    <property type="term" value="F:glycerol-3-phosphate dehydrogenase (NADP+) activity"/>
    <property type="evidence" value="ECO:0007669"/>
    <property type="project" value="RHEA"/>
</dbReference>
<feature type="binding site" evidence="10">
    <location>
        <begin position="18"/>
        <end position="23"/>
    </location>
    <ligand>
        <name>NAD(+)</name>
        <dbReference type="ChEBI" id="CHEBI:57540"/>
    </ligand>
</feature>
<evidence type="ECO:0000256" key="6">
    <source>
        <dbReference type="ARBA" id="ARBA00023264"/>
    </source>
</evidence>
<evidence type="ECO:0000313" key="15">
    <source>
        <dbReference type="EMBL" id="ADN03043.1"/>
    </source>
</evidence>
<dbReference type="Gene3D" id="3.40.50.720">
    <property type="entry name" value="NAD(P)-binding Rossmann-like Domain"/>
    <property type="match status" value="1"/>
</dbReference>
<feature type="binding site" evidence="7">
    <location>
        <position position="119"/>
    </location>
    <ligand>
        <name>sn-glycerol 3-phosphate</name>
        <dbReference type="ChEBI" id="CHEBI:57597"/>
    </ligand>
</feature>
<dbReference type="InterPro" id="IPR036291">
    <property type="entry name" value="NAD(P)-bd_dom_sf"/>
</dbReference>
<reference key="1">
    <citation type="submission" date="2009-08" db="EMBL/GenBank/DDBJ databases">
        <title>The genome sequence of Spirochaeta thermophila DSM6192.</title>
        <authorList>
            <person name="Angelov A."/>
            <person name="Mientus M."/>
            <person name="Wittenberg S."/>
            <person name="Lehmann R."/>
            <person name="Liesegang H."/>
            <person name="Daniel R."/>
            <person name="Liebl W."/>
        </authorList>
    </citation>
    <scope>NUCLEOTIDE SEQUENCE</scope>
    <source>
        <strain>DSM 6192</strain>
    </source>
</reference>
<feature type="binding site" evidence="7">
    <location>
        <position position="312"/>
    </location>
    <ligand>
        <name>NADPH</name>
        <dbReference type="ChEBI" id="CHEBI:57783"/>
    </ligand>
</feature>
<feature type="binding site" evidence="7">
    <location>
        <position position="280"/>
    </location>
    <ligand>
        <name>sn-glycerol 3-phosphate</name>
        <dbReference type="ChEBI" id="CHEBI:57597"/>
    </ligand>
</feature>
<dbReference type="HAMAP" id="MF_00394">
    <property type="entry name" value="NAD_Glyc3P_dehydrog"/>
    <property type="match status" value="1"/>
</dbReference>
<dbReference type="Pfam" id="PF07479">
    <property type="entry name" value="NAD_Gly3P_dh_C"/>
    <property type="match status" value="1"/>
</dbReference>
<dbReference type="GO" id="GO:0046167">
    <property type="term" value="P:glycerol-3-phosphate biosynthetic process"/>
    <property type="evidence" value="ECO:0007669"/>
    <property type="project" value="UniProtKB-UniRule"/>
</dbReference>
<dbReference type="InterPro" id="IPR011128">
    <property type="entry name" value="G3P_DH_NAD-dep_N"/>
</dbReference>
<keyword evidence="3 7" id="KW-0560">Oxidoreductase</keyword>
<evidence type="ECO:0000256" key="7">
    <source>
        <dbReference type="HAMAP-Rule" id="MF_00394"/>
    </source>
</evidence>
<comment type="function">
    <text evidence="7">Catalyzes the reduction of the glycolytic intermediate dihydroxyacetone phosphate (DHAP) to sn-glycerol 3-phosphate (G3P), the key precursor for phospholipid synthesis.</text>
</comment>
<feature type="binding site" evidence="7">
    <location>
        <position position="119"/>
    </location>
    <ligand>
        <name>NADPH</name>
        <dbReference type="ChEBI" id="CHEBI:57783"/>
    </ligand>
</feature>
<feature type="binding site" evidence="7">
    <location>
        <position position="279"/>
    </location>
    <ligand>
        <name>NADPH</name>
        <dbReference type="ChEBI" id="CHEBI:57783"/>
    </ligand>
</feature>
<dbReference type="InterPro" id="IPR013328">
    <property type="entry name" value="6PGD_dom2"/>
</dbReference>
<feature type="binding site" evidence="7">
    <location>
        <position position="155"/>
    </location>
    <ligand>
        <name>sn-glycerol 3-phosphate</name>
        <dbReference type="ChEBI" id="CHEBI:57597"/>
    </ligand>
</feature>
<dbReference type="KEGG" id="sta:STHERM_c21120"/>
<organism evidence="15 16">
    <name type="scientific">Winmispira thermophila (strain ATCC 49972 / DSM 6192 / RI 19.B1)</name>
    <name type="common">Spirochaeta thermophila</name>
    <dbReference type="NCBI Taxonomy" id="665571"/>
    <lineage>
        <taxon>Bacteria</taxon>
        <taxon>Pseudomonadati</taxon>
        <taxon>Spirochaetota</taxon>
        <taxon>Spirochaetia</taxon>
        <taxon>Winmispirales</taxon>
        <taxon>Winmispiraceae</taxon>
        <taxon>Winmispira</taxon>
    </lineage>
</organism>
<keyword evidence="7 10" id="KW-0520">NAD</keyword>
<feature type="binding site" evidence="7">
    <location>
        <position position="279"/>
    </location>
    <ligand>
        <name>sn-glycerol 3-phosphate</name>
        <dbReference type="ChEBI" id="CHEBI:57597"/>
    </ligand>
</feature>
<sequence>MRVNFQVPILRSKIGVIGAGAWGTAIAQVVAEKGHHVDLWVYEQEVAEEINRLHENMRYLPGVRLSSRIRATTDLAEAVQKKEYLLLVPPSPFLLKITSGISSLPDITKGRPIIAVFTKGFIPDEGGRPRLILEAMEDHLPPFYKDNLVYVSGPSHAEEVGRGKLTGLISASKNPKHSIKVRNLLTSHRLLVFSSLDTIGVQVSAAIKNVIAIAFGVLDALIETGSEFVGDNTESLLLAAGLNEIQALGTAMGSTHPETFTSIAGVGDLDVTCRSKYGRNRRFGREILLKNILRPFKDIDDLIRNISRLDYLPEGVFAATHAHTLAKTYNLRLPIIRSVYRILNKEDQPVDIIEDLLVKLLTRTRNTGLIERFRERFLKD</sequence>
<evidence type="ECO:0000259" key="13">
    <source>
        <dbReference type="Pfam" id="PF01210"/>
    </source>
</evidence>
<dbReference type="GO" id="GO:0005829">
    <property type="term" value="C:cytosol"/>
    <property type="evidence" value="ECO:0007669"/>
    <property type="project" value="TreeGrafter"/>
</dbReference>
<dbReference type="NCBIfam" id="NF000940">
    <property type="entry name" value="PRK00094.1-2"/>
    <property type="match status" value="1"/>
</dbReference>
<evidence type="ECO:0000256" key="8">
    <source>
        <dbReference type="PIRSR" id="PIRSR000114-1"/>
    </source>
</evidence>
<comment type="catalytic activity">
    <reaction evidence="7">
        <text>sn-glycerol 3-phosphate + NAD(+) = dihydroxyacetone phosphate + NADH + H(+)</text>
        <dbReference type="Rhea" id="RHEA:11092"/>
        <dbReference type="ChEBI" id="CHEBI:15378"/>
        <dbReference type="ChEBI" id="CHEBI:57540"/>
        <dbReference type="ChEBI" id="CHEBI:57597"/>
        <dbReference type="ChEBI" id="CHEBI:57642"/>
        <dbReference type="ChEBI" id="CHEBI:57945"/>
        <dbReference type="EC" id="1.1.1.94"/>
    </reaction>
</comment>
<feature type="binding site" evidence="7">
    <location>
        <position position="268"/>
    </location>
    <ligand>
        <name>sn-glycerol 3-phosphate</name>
        <dbReference type="ChEBI" id="CHEBI:57597"/>
    </ligand>
</feature>
<dbReference type="GO" id="GO:0046168">
    <property type="term" value="P:glycerol-3-phosphate catabolic process"/>
    <property type="evidence" value="ECO:0007669"/>
    <property type="project" value="InterPro"/>
</dbReference>
<feature type="domain" description="Glycerol-3-phosphate dehydrogenase NAD-dependent N-terminal" evidence="13">
    <location>
        <begin position="13"/>
        <end position="176"/>
    </location>
</feature>
<evidence type="ECO:0000256" key="9">
    <source>
        <dbReference type="PIRSR" id="PIRSR000114-2"/>
    </source>
</evidence>
<feature type="domain" description="Glycerol-3-phosphate dehydrogenase NAD-dependent C-terminal" evidence="14">
    <location>
        <begin position="197"/>
        <end position="353"/>
    </location>
</feature>
<dbReference type="GO" id="GO:0005975">
    <property type="term" value="P:carbohydrate metabolic process"/>
    <property type="evidence" value="ECO:0007669"/>
    <property type="project" value="InterPro"/>
</dbReference>
<feature type="binding site" evidence="9">
    <location>
        <position position="119"/>
    </location>
    <ligand>
        <name>substrate</name>
    </ligand>
</feature>
<keyword evidence="7" id="KW-0521">NADP</keyword>
<dbReference type="PRINTS" id="PR00077">
    <property type="entry name" value="GPDHDRGNASE"/>
</dbReference>
<evidence type="ECO:0000256" key="2">
    <source>
        <dbReference type="ARBA" id="ARBA00022516"/>
    </source>
</evidence>
<dbReference type="UniPathway" id="UPA00940"/>
<feature type="binding site" evidence="7">
    <location>
        <position position="153"/>
    </location>
    <ligand>
        <name>sn-glycerol 3-phosphate</name>
        <dbReference type="ChEBI" id="CHEBI:57597"/>
    </ligand>
</feature>
<comment type="catalytic activity">
    <reaction evidence="7 12">
        <text>sn-glycerol 3-phosphate + NADP(+) = dihydroxyacetone phosphate + NADPH + H(+)</text>
        <dbReference type="Rhea" id="RHEA:11096"/>
        <dbReference type="ChEBI" id="CHEBI:15378"/>
        <dbReference type="ChEBI" id="CHEBI:57597"/>
        <dbReference type="ChEBI" id="CHEBI:57642"/>
        <dbReference type="ChEBI" id="CHEBI:57783"/>
        <dbReference type="ChEBI" id="CHEBI:58349"/>
        <dbReference type="EC" id="1.1.1.94"/>
    </reaction>
</comment>
<protein>
    <recommendedName>
        <fullName evidence="7">Glycerol-3-phosphate dehydrogenase [NAD(P)+]</fullName>
        <ecNumber evidence="7">1.1.1.94</ecNumber>
    </recommendedName>
    <alternativeName>
        <fullName evidence="7">NAD(P)(+)-dependent glycerol-3-phosphate dehydrogenase</fullName>
    </alternativeName>
    <alternativeName>
        <fullName evidence="7">NAD(P)H-dependent dihydroxyacetone-phosphate reductase</fullName>
    </alternativeName>
</protein>
<dbReference type="EMBL" id="CP001698">
    <property type="protein sequence ID" value="ADN03043.1"/>
    <property type="molecule type" value="Genomic_DNA"/>
</dbReference>
<feature type="binding site" evidence="10">
    <location>
        <position position="157"/>
    </location>
    <ligand>
        <name>NAD(+)</name>
        <dbReference type="ChEBI" id="CHEBI:57540"/>
    </ligand>
</feature>
<dbReference type="GO" id="GO:0008654">
    <property type="term" value="P:phospholipid biosynthetic process"/>
    <property type="evidence" value="ECO:0007669"/>
    <property type="project" value="UniProtKB-KW"/>
</dbReference>
<dbReference type="GO" id="GO:0006650">
    <property type="term" value="P:glycerophospholipid metabolic process"/>
    <property type="evidence" value="ECO:0007669"/>
    <property type="project" value="UniProtKB-UniRule"/>
</dbReference>
<proteinExistence type="inferred from homology"/>
<comment type="similarity">
    <text evidence="1 7 11">Belongs to the NAD-dependent glycerol-3-phosphate dehydrogenase family.</text>
</comment>
<feature type="binding site" evidence="10">
    <location>
        <position position="93"/>
    </location>
    <ligand>
        <name>NAD(+)</name>
        <dbReference type="ChEBI" id="CHEBI:57540"/>
    </ligand>
</feature>
<comment type="caution">
    <text evidence="7">Lacks conserved residue(s) required for the propagation of feature annotation.</text>
</comment>
<dbReference type="GO" id="GO:0141152">
    <property type="term" value="F:glycerol-3-phosphate dehydrogenase (NAD+) activity"/>
    <property type="evidence" value="ECO:0007669"/>
    <property type="project" value="RHEA"/>
</dbReference>
<keyword evidence="7" id="KW-0547">Nucleotide-binding</keyword>
<dbReference type="Proteomes" id="UP000001296">
    <property type="component" value="Chromosome"/>
</dbReference>
<evidence type="ECO:0000256" key="3">
    <source>
        <dbReference type="ARBA" id="ARBA00023002"/>
    </source>
</evidence>
<dbReference type="SUPFAM" id="SSF48179">
    <property type="entry name" value="6-phosphogluconate dehydrogenase C-terminal domain-like"/>
    <property type="match status" value="1"/>
</dbReference>
<feature type="binding site" evidence="10">
    <location>
        <position position="279"/>
    </location>
    <ligand>
        <name>NAD(+)</name>
        <dbReference type="ChEBI" id="CHEBI:57540"/>
    </ligand>
</feature>
<dbReference type="AlphaFoldDB" id="E0RR66"/>
<dbReference type="RefSeq" id="WP_013314881.1">
    <property type="nucleotide sequence ID" value="NC_014484.1"/>
</dbReference>
<evidence type="ECO:0000259" key="14">
    <source>
        <dbReference type="Pfam" id="PF07479"/>
    </source>
</evidence>